<evidence type="ECO:0000313" key="2">
    <source>
        <dbReference type="Proteomes" id="UP000677537"/>
    </source>
</evidence>
<dbReference type="Proteomes" id="UP000677537">
    <property type="component" value="Unassembled WGS sequence"/>
</dbReference>
<dbReference type="EMBL" id="JAGIZA010000003">
    <property type="protein sequence ID" value="MBP0492187.1"/>
    <property type="molecule type" value="Genomic_DNA"/>
</dbReference>
<reference evidence="1" key="1">
    <citation type="submission" date="2021-03" db="EMBL/GenBank/DDBJ databases">
        <authorList>
            <person name="So Y."/>
        </authorList>
    </citation>
    <scope>NUCLEOTIDE SEQUENCE</scope>
    <source>
        <strain evidence="1">SG15</strain>
    </source>
</reference>
<dbReference type="RefSeq" id="WP_209371545.1">
    <property type="nucleotide sequence ID" value="NZ_JAGIZA010000003.1"/>
</dbReference>
<name>A0A940N0Q9_9PROT</name>
<keyword evidence="2" id="KW-1185">Reference proteome</keyword>
<dbReference type="AlphaFoldDB" id="A0A940N0Q9"/>
<organism evidence="1 2">
    <name type="scientific">Roseomonas indoligenes</name>
    <dbReference type="NCBI Taxonomy" id="2820811"/>
    <lineage>
        <taxon>Bacteria</taxon>
        <taxon>Pseudomonadati</taxon>
        <taxon>Pseudomonadota</taxon>
        <taxon>Alphaproteobacteria</taxon>
        <taxon>Acetobacterales</taxon>
        <taxon>Roseomonadaceae</taxon>
        <taxon>Roseomonas</taxon>
    </lineage>
</organism>
<accession>A0A940N0Q9</accession>
<protein>
    <submittedName>
        <fullName evidence="1">Uncharacterized protein</fullName>
    </submittedName>
</protein>
<proteinExistence type="predicted"/>
<comment type="caution">
    <text evidence="1">The sequence shown here is derived from an EMBL/GenBank/DDBJ whole genome shotgun (WGS) entry which is preliminary data.</text>
</comment>
<sequence>MTDGTITDPTAYHRLRIREALGFDGEVSAADYVAVLSDLMREQGQDAVVLGGLAKLRDALLNVRDLCADGDRT</sequence>
<evidence type="ECO:0000313" key="1">
    <source>
        <dbReference type="EMBL" id="MBP0492187.1"/>
    </source>
</evidence>
<gene>
    <name evidence="1" type="ORF">J5Y10_05275</name>
</gene>